<evidence type="ECO:0000313" key="1">
    <source>
        <dbReference type="EMBL" id="JAC71926.1"/>
    </source>
</evidence>
<accession>A0A061RMZ6</accession>
<sequence>MGEEILLSLEILAQSSTQGLHAQQLQSLYFVTRLYVASLGVAIKGQLQEVEQLKSQHKVQFWFGADRDLSGGTTLLSKLGPLAEAAWGLHMELLAILTKLALRPEESTVEDIKALAKHLRICKELAVSVASLFCVDYQYHLRRSLSEAEYMTYTMRRIASDKLEGFPQFRGMRLQILSCIYMSVPQQDRNARLQKVTRRLLPFSKVVFVCVSPVVYRRRFQKHLRVIRQSQQPLEPVRYGKALAGSSPCPNQQPKKVVVRAHEAPRQARTCILAW</sequence>
<protein>
    <submittedName>
        <fullName evidence="1">Uncharacterized protein</fullName>
    </submittedName>
</protein>
<dbReference type="AlphaFoldDB" id="A0A061RMZ6"/>
<organism evidence="1">
    <name type="scientific">Tetraselmis sp. GSL018</name>
    <dbReference type="NCBI Taxonomy" id="582737"/>
    <lineage>
        <taxon>Eukaryota</taxon>
        <taxon>Viridiplantae</taxon>
        <taxon>Chlorophyta</taxon>
        <taxon>core chlorophytes</taxon>
        <taxon>Chlorodendrophyceae</taxon>
        <taxon>Chlorodendrales</taxon>
        <taxon>Chlorodendraceae</taxon>
        <taxon>Tetraselmis</taxon>
    </lineage>
</organism>
<proteinExistence type="predicted"/>
<name>A0A061RMZ6_9CHLO</name>
<dbReference type="EMBL" id="GBEZ01014122">
    <property type="protein sequence ID" value="JAC71926.1"/>
    <property type="molecule type" value="Transcribed_RNA"/>
</dbReference>
<gene>
    <name evidence="1" type="ORF">TSPGSL018_855</name>
</gene>
<reference evidence="1" key="1">
    <citation type="submission" date="2014-05" db="EMBL/GenBank/DDBJ databases">
        <title>The transcriptome of the halophilic microalga Tetraselmis sp. GSL018 isolated from the Great Salt Lake, Utah.</title>
        <authorList>
            <person name="Jinkerson R.E."/>
            <person name="D'Adamo S."/>
            <person name="Posewitz M.C."/>
        </authorList>
    </citation>
    <scope>NUCLEOTIDE SEQUENCE</scope>
    <source>
        <strain evidence="1">GSL018</strain>
    </source>
</reference>